<feature type="compositionally biased region" description="Low complexity" evidence="3">
    <location>
        <begin position="58"/>
        <end position="82"/>
    </location>
</feature>
<dbReference type="EMBL" id="JBIMSN010000029">
    <property type="protein sequence ID" value="MFH5228528.1"/>
    <property type="molecule type" value="Genomic_DNA"/>
</dbReference>
<evidence type="ECO:0000313" key="5">
    <source>
        <dbReference type="EMBL" id="MFH5228528.1"/>
    </source>
</evidence>
<reference evidence="7 8" key="1">
    <citation type="submission" date="2024-10" db="EMBL/GenBank/DDBJ databases">
        <authorList>
            <person name="Riesco R."/>
        </authorList>
    </citation>
    <scope>NUCLEOTIDE SEQUENCE [LARGE SCALE GENOMIC DNA]</scope>
    <source>
        <strain evidence="6 7">NCIMB 15448</strain>
        <strain evidence="5 8">NCIMB 15450</strain>
    </source>
</reference>
<dbReference type="RefSeq" id="WP_395124638.1">
    <property type="nucleotide sequence ID" value="NZ_JBIMSN010000029.1"/>
</dbReference>
<dbReference type="PANTHER" id="PTHR37042">
    <property type="entry name" value="OUTER MEMBRANE PROTEIN RV1973"/>
    <property type="match status" value="1"/>
</dbReference>
<evidence type="ECO:0000256" key="1">
    <source>
        <dbReference type="ARBA" id="ARBA00004370"/>
    </source>
</evidence>
<dbReference type="Proteomes" id="UP001609219">
    <property type="component" value="Unassembled WGS sequence"/>
</dbReference>
<comment type="caution">
    <text evidence="5">The sequence shown here is derived from an EMBL/GenBank/DDBJ whole genome shotgun (WGS) entry which is preliminary data.</text>
</comment>
<gene>
    <name evidence="6" type="ORF">ACHIPV_13070</name>
    <name evidence="5" type="ORF">ACHIRB_08060</name>
</gene>
<evidence type="ECO:0000256" key="4">
    <source>
        <dbReference type="SAM" id="Phobius"/>
    </source>
</evidence>
<name>A0ABW7K0I8_9NOCA</name>
<dbReference type="Proteomes" id="UP001609176">
    <property type="component" value="Unassembled WGS sequence"/>
</dbReference>
<organism evidence="5 8">
    <name type="scientific">Antrihabitans spumae</name>
    <dbReference type="NCBI Taxonomy" id="3373370"/>
    <lineage>
        <taxon>Bacteria</taxon>
        <taxon>Bacillati</taxon>
        <taxon>Actinomycetota</taxon>
        <taxon>Actinomycetes</taxon>
        <taxon>Mycobacteriales</taxon>
        <taxon>Nocardiaceae</taxon>
        <taxon>Antrihabitans</taxon>
    </lineage>
</organism>
<evidence type="ECO:0000256" key="3">
    <source>
        <dbReference type="SAM" id="MobiDB-lite"/>
    </source>
</evidence>
<evidence type="ECO:0008006" key="9">
    <source>
        <dbReference type="Google" id="ProtNLM"/>
    </source>
</evidence>
<proteinExistence type="predicted"/>
<keyword evidence="8" id="KW-1185">Reference proteome</keyword>
<protein>
    <recommendedName>
        <fullName evidence="9">Mce-associated membrane protein</fullName>
    </recommendedName>
</protein>
<dbReference type="EMBL" id="JBIMSP010000018">
    <property type="protein sequence ID" value="MFH5242810.1"/>
    <property type="molecule type" value="Genomic_DNA"/>
</dbReference>
<keyword evidence="4" id="KW-0812">Transmembrane</keyword>
<feature type="region of interest" description="Disordered" evidence="3">
    <location>
        <begin position="1"/>
        <end position="94"/>
    </location>
</feature>
<evidence type="ECO:0000313" key="6">
    <source>
        <dbReference type="EMBL" id="MFH5242810.1"/>
    </source>
</evidence>
<comment type="subcellular location">
    <subcellularLocation>
        <location evidence="1">Membrane</location>
    </subcellularLocation>
</comment>
<feature type="transmembrane region" description="Helical" evidence="4">
    <location>
        <begin position="98"/>
        <end position="121"/>
    </location>
</feature>
<dbReference type="PANTHER" id="PTHR37042:SF4">
    <property type="entry name" value="OUTER MEMBRANE PROTEIN RV1973"/>
    <property type="match status" value="1"/>
</dbReference>
<evidence type="ECO:0000313" key="7">
    <source>
        <dbReference type="Proteomes" id="UP001609176"/>
    </source>
</evidence>
<keyword evidence="4" id="KW-1133">Transmembrane helix</keyword>
<evidence type="ECO:0000256" key="2">
    <source>
        <dbReference type="ARBA" id="ARBA00023136"/>
    </source>
</evidence>
<accession>A0ABW7K0I8</accession>
<sequence length="253" mass="26729">MSSDNEQDAEKKPDEAVGAAPRGRRRSSRPAGPPPGEAHATLVTKSTTSKPVELSKPVAAKSDSSTKSAPAPTPTAVVSTPAEAESKQPRTKRSVRSMVLAGAAALVIVALVAATVVLAIAKRNDDSRDARRGEFVKTARQVVLNMTSFKKDSASDDVKALLDQSSGEFMQDFGSKSDPLADIVQRLQIDAEGDIIESALESDDGDTATVLVVAGMQFTNAGTTEMQNRTFRLRVTVTDADGRMTASKVEFVP</sequence>
<keyword evidence="2 4" id="KW-0472">Membrane</keyword>
<evidence type="ECO:0000313" key="8">
    <source>
        <dbReference type="Proteomes" id="UP001609219"/>
    </source>
</evidence>